<dbReference type="InParanoid" id="A0A2H3EAV6"/>
<dbReference type="AlphaFoldDB" id="A0A2H3EAV6"/>
<evidence type="ECO:0000313" key="2">
    <source>
        <dbReference type="Proteomes" id="UP000217790"/>
    </source>
</evidence>
<dbReference type="EMBL" id="KZ293644">
    <property type="protein sequence ID" value="PBL03275.1"/>
    <property type="molecule type" value="Genomic_DNA"/>
</dbReference>
<name>A0A2H3EAV6_ARMGA</name>
<keyword evidence="2" id="KW-1185">Reference proteome</keyword>
<proteinExistence type="predicted"/>
<sequence>MIPPELIDFIIDLLHDDLSSLSTCALVCSQWLARSRFNDFATVQLWPWRASQFFHLLEAPECTFASYISRIEFDGNATRSSMANIPFDRVLKFYSLTRVSNVRAIRLANVDWTAYPIPDQNHIISLLGQFTRLEQLELDSFVSHDLRTIVQILCRFPALQHFSAHLRFSKYLEQAVQSAEQLRIPSGLKTVELNADEGIPVFLACLGAARSLDVRTVRLRSITFDDLPYVRRALDTLGTKLRHFLLSFSRHQKKPIPAADVSTALHLSCQTDLRTLHVENIDLTCNGECIMRLILPDLLSTITSNVIEDVTLSLRIHSVDDLAVMPWMELEKAFLTHSSLRKVVVDVSFDTGDGPAIEADVLKRMRSVGILRAHAISRVRSVASTTRLLCEDSR</sequence>
<evidence type="ECO:0000313" key="1">
    <source>
        <dbReference type="EMBL" id="PBL03275.1"/>
    </source>
</evidence>
<organism evidence="1 2">
    <name type="scientific">Armillaria gallica</name>
    <name type="common">Bulbous honey fungus</name>
    <name type="synonym">Armillaria bulbosa</name>
    <dbReference type="NCBI Taxonomy" id="47427"/>
    <lineage>
        <taxon>Eukaryota</taxon>
        <taxon>Fungi</taxon>
        <taxon>Dikarya</taxon>
        <taxon>Basidiomycota</taxon>
        <taxon>Agaricomycotina</taxon>
        <taxon>Agaricomycetes</taxon>
        <taxon>Agaricomycetidae</taxon>
        <taxon>Agaricales</taxon>
        <taxon>Marasmiineae</taxon>
        <taxon>Physalacriaceae</taxon>
        <taxon>Armillaria</taxon>
    </lineage>
</organism>
<dbReference type="OMA" id="RSSMANI"/>
<protein>
    <recommendedName>
        <fullName evidence="3">F-box domain-containing protein</fullName>
    </recommendedName>
</protein>
<gene>
    <name evidence="1" type="ORF">ARMGADRAFT_1004035</name>
</gene>
<reference evidence="2" key="1">
    <citation type="journal article" date="2017" name="Nat. Ecol. Evol.">
        <title>Genome expansion and lineage-specific genetic innovations in the forest pathogenic fungi Armillaria.</title>
        <authorList>
            <person name="Sipos G."/>
            <person name="Prasanna A.N."/>
            <person name="Walter M.C."/>
            <person name="O'Connor E."/>
            <person name="Balint B."/>
            <person name="Krizsan K."/>
            <person name="Kiss B."/>
            <person name="Hess J."/>
            <person name="Varga T."/>
            <person name="Slot J."/>
            <person name="Riley R."/>
            <person name="Boka B."/>
            <person name="Rigling D."/>
            <person name="Barry K."/>
            <person name="Lee J."/>
            <person name="Mihaltcheva S."/>
            <person name="LaButti K."/>
            <person name="Lipzen A."/>
            <person name="Waldron R."/>
            <person name="Moloney N.M."/>
            <person name="Sperisen C."/>
            <person name="Kredics L."/>
            <person name="Vagvoelgyi C."/>
            <person name="Patrignani A."/>
            <person name="Fitzpatrick D."/>
            <person name="Nagy I."/>
            <person name="Doyle S."/>
            <person name="Anderson J.B."/>
            <person name="Grigoriev I.V."/>
            <person name="Gueldener U."/>
            <person name="Muensterkoetter M."/>
            <person name="Nagy L.G."/>
        </authorList>
    </citation>
    <scope>NUCLEOTIDE SEQUENCE [LARGE SCALE GENOMIC DNA]</scope>
    <source>
        <strain evidence="2">Ar21-2</strain>
    </source>
</reference>
<dbReference type="OrthoDB" id="2734547at2759"/>
<evidence type="ECO:0008006" key="3">
    <source>
        <dbReference type="Google" id="ProtNLM"/>
    </source>
</evidence>
<accession>A0A2H3EAV6</accession>
<dbReference type="Proteomes" id="UP000217790">
    <property type="component" value="Unassembled WGS sequence"/>
</dbReference>